<protein>
    <submittedName>
        <fullName evidence="5">Transglutaminase domain-containing protein</fullName>
    </submittedName>
</protein>
<dbReference type="PANTHER" id="PTHR42736:SF1">
    <property type="entry name" value="PROTEIN-GLUTAMINE GAMMA-GLUTAMYLTRANSFERASE"/>
    <property type="match status" value="1"/>
</dbReference>
<feature type="chain" id="PRO_5039016674" evidence="3">
    <location>
        <begin position="24"/>
        <end position="540"/>
    </location>
</feature>
<dbReference type="EMBL" id="DVLP01000263">
    <property type="protein sequence ID" value="HIT75659.1"/>
    <property type="molecule type" value="Genomic_DNA"/>
</dbReference>
<dbReference type="InterPro" id="IPR002931">
    <property type="entry name" value="Transglutaminase-like"/>
</dbReference>
<dbReference type="InterPro" id="IPR038765">
    <property type="entry name" value="Papain-like_cys_pep_sf"/>
</dbReference>
<comment type="caution">
    <text evidence="5">The sequence shown here is derived from an EMBL/GenBank/DDBJ whole genome shotgun (WGS) entry which is preliminary data.</text>
</comment>
<sequence>VVVPALVLSLVAWLAIPSGSANFLPGGRSDGSGGPLQLGDPTLDLRRNLNRPDDVAVLSYTTEAPPDGQDPDDGLYLRLASLPQFDQNGWQNSAIQVHPGQPGRIPGVGTEPGQRRTTRISIGNFDSEYLPLPYAPRSLEVPGDWGYDPQSLVYIATGQGRSMATRNLDYTVDSADLVPDGTRLSVAPAGSPGDVDITGTVPEDLPDEVVALAQRITEDASTDALKAAAIQAYLRGGTFEYSTEPAPGTGYDALTNFLFVDQRGYCEQFAAAMAVMARAIGIPSRVAIGFLPGEKDGDEWVVSTHDLHAWPELYFEGMGWVRWEPTPGNGTVPPSWTLARSGAADETTAPPSSAEPTDEDVPTELPSDEQTETGTDPSAASDDPNAEHIARWGTSQTVGSAIALVILVGLVLLPGGIRWQRRRHRLRDTGSPDEQVEAAWAEVRDTVIDARGTWPSGSPRAIGAQLGHGPVAGAEAAVAKLALLVERARYARGPAETGHEDLVALVSDIRQAVVEPASRGQRVRMALLPRSLWAGGRRAG</sequence>
<keyword evidence="2" id="KW-0812">Transmembrane</keyword>
<evidence type="ECO:0000313" key="5">
    <source>
        <dbReference type="EMBL" id="HIT75659.1"/>
    </source>
</evidence>
<feature type="signal peptide" evidence="3">
    <location>
        <begin position="1"/>
        <end position="23"/>
    </location>
</feature>
<dbReference type="PANTHER" id="PTHR42736">
    <property type="entry name" value="PROTEIN-GLUTAMINE GAMMA-GLUTAMYLTRANSFERASE"/>
    <property type="match status" value="1"/>
</dbReference>
<dbReference type="Pfam" id="PF01841">
    <property type="entry name" value="Transglut_core"/>
    <property type="match status" value="1"/>
</dbReference>
<feature type="region of interest" description="Disordered" evidence="1">
    <location>
        <begin position="331"/>
        <end position="385"/>
    </location>
</feature>
<dbReference type="InterPro" id="IPR052901">
    <property type="entry name" value="Bact_TGase-like"/>
</dbReference>
<evidence type="ECO:0000256" key="2">
    <source>
        <dbReference type="SAM" id="Phobius"/>
    </source>
</evidence>
<keyword evidence="2" id="KW-0472">Membrane</keyword>
<name>A0A9D1GY89_9ACTN</name>
<organism evidence="5 6">
    <name type="scientific">Candidatus Avipropionibacterium avicola</name>
    <dbReference type="NCBI Taxonomy" id="2840701"/>
    <lineage>
        <taxon>Bacteria</taxon>
        <taxon>Bacillati</taxon>
        <taxon>Actinomycetota</taxon>
        <taxon>Actinomycetes</taxon>
        <taxon>Propionibacteriales</taxon>
        <taxon>Propionibacteriaceae</taxon>
        <taxon>Propionibacteriaceae incertae sedis</taxon>
        <taxon>Candidatus Avipropionibacterium</taxon>
    </lineage>
</organism>
<dbReference type="SUPFAM" id="SSF54001">
    <property type="entry name" value="Cysteine proteinases"/>
    <property type="match status" value="1"/>
</dbReference>
<gene>
    <name evidence="5" type="ORF">IAA98_08750</name>
</gene>
<accession>A0A9D1GY89</accession>
<feature type="domain" description="Transglutaminase-like" evidence="4">
    <location>
        <begin position="258"/>
        <end position="327"/>
    </location>
</feature>
<reference evidence="5" key="1">
    <citation type="submission" date="2020-10" db="EMBL/GenBank/DDBJ databases">
        <authorList>
            <person name="Gilroy R."/>
        </authorList>
    </citation>
    <scope>NUCLEOTIDE SEQUENCE</scope>
    <source>
        <strain evidence="5">ChiGjej1B1-24693</strain>
    </source>
</reference>
<proteinExistence type="predicted"/>
<keyword evidence="3" id="KW-0732">Signal</keyword>
<feature type="non-terminal residue" evidence="5">
    <location>
        <position position="1"/>
    </location>
</feature>
<evidence type="ECO:0000256" key="1">
    <source>
        <dbReference type="SAM" id="MobiDB-lite"/>
    </source>
</evidence>
<dbReference type="InterPro" id="IPR021878">
    <property type="entry name" value="TgpA_N"/>
</dbReference>
<dbReference type="AlphaFoldDB" id="A0A9D1GY89"/>
<reference evidence="5" key="2">
    <citation type="journal article" date="2021" name="PeerJ">
        <title>Extensive microbial diversity within the chicken gut microbiome revealed by metagenomics and culture.</title>
        <authorList>
            <person name="Gilroy R."/>
            <person name="Ravi A."/>
            <person name="Getino M."/>
            <person name="Pursley I."/>
            <person name="Horton D.L."/>
            <person name="Alikhan N.F."/>
            <person name="Baker D."/>
            <person name="Gharbi K."/>
            <person name="Hall N."/>
            <person name="Watson M."/>
            <person name="Adriaenssens E.M."/>
            <person name="Foster-Nyarko E."/>
            <person name="Jarju S."/>
            <person name="Secka A."/>
            <person name="Antonio M."/>
            <person name="Oren A."/>
            <person name="Chaudhuri R.R."/>
            <person name="La Ragione R."/>
            <person name="Hildebrand F."/>
            <person name="Pallen M.J."/>
        </authorList>
    </citation>
    <scope>NUCLEOTIDE SEQUENCE</scope>
    <source>
        <strain evidence="5">ChiGjej1B1-24693</strain>
    </source>
</reference>
<evidence type="ECO:0000313" key="6">
    <source>
        <dbReference type="Proteomes" id="UP000886842"/>
    </source>
</evidence>
<keyword evidence="2" id="KW-1133">Transmembrane helix</keyword>
<dbReference type="Proteomes" id="UP000886842">
    <property type="component" value="Unassembled WGS sequence"/>
</dbReference>
<feature type="transmembrane region" description="Helical" evidence="2">
    <location>
        <begin position="398"/>
        <end position="417"/>
    </location>
</feature>
<dbReference type="Pfam" id="PF11992">
    <property type="entry name" value="TgpA_N"/>
    <property type="match status" value="1"/>
</dbReference>
<dbReference type="SMART" id="SM00460">
    <property type="entry name" value="TGc"/>
    <property type="match status" value="1"/>
</dbReference>
<feature type="compositionally biased region" description="Acidic residues" evidence="1">
    <location>
        <begin position="356"/>
        <end position="371"/>
    </location>
</feature>
<dbReference type="Gene3D" id="3.10.620.30">
    <property type="match status" value="1"/>
</dbReference>
<evidence type="ECO:0000259" key="4">
    <source>
        <dbReference type="SMART" id="SM00460"/>
    </source>
</evidence>
<evidence type="ECO:0000256" key="3">
    <source>
        <dbReference type="SAM" id="SignalP"/>
    </source>
</evidence>